<feature type="compositionally biased region" description="Acidic residues" evidence="2">
    <location>
        <begin position="186"/>
        <end position="204"/>
    </location>
</feature>
<evidence type="ECO:0000256" key="4">
    <source>
        <dbReference type="SAM" id="SignalP"/>
    </source>
</evidence>
<keyword evidence="4" id="KW-0732">Signal</keyword>
<feature type="disulfide bond" evidence="1">
    <location>
        <begin position="67"/>
        <end position="85"/>
    </location>
</feature>
<organism evidence="6 7">
    <name type="scientific">Meganyctiphanes norvegica</name>
    <name type="common">Northern krill</name>
    <name type="synonym">Thysanopoda norvegica</name>
    <dbReference type="NCBI Taxonomy" id="48144"/>
    <lineage>
        <taxon>Eukaryota</taxon>
        <taxon>Metazoa</taxon>
        <taxon>Ecdysozoa</taxon>
        <taxon>Arthropoda</taxon>
        <taxon>Crustacea</taxon>
        <taxon>Multicrustacea</taxon>
        <taxon>Malacostraca</taxon>
        <taxon>Eumalacostraca</taxon>
        <taxon>Eucarida</taxon>
        <taxon>Euphausiacea</taxon>
        <taxon>Euphausiidae</taxon>
        <taxon>Meganyctiphanes</taxon>
    </lineage>
</organism>
<keyword evidence="3" id="KW-0472">Membrane</keyword>
<evidence type="ECO:0000259" key="5">
    <source>
        <dbReference type="PROSITE" id="PS51670"/>
    </source>
</evidence>
<gene>
    <name evidence="6" type="ORF">MNOR_LOCUS5846</name>
</gene>
<dbReference type="Proteomes" id="UP001497623">
    <property type="component" value="Unassembled WGS sequence"/>
</dbReference>
<comment type="caution">
    <text evidence="1">Lacks conserved residue(s) required for the propagation of feature annotation.</text>
</comment>
<dbReference type="EMBL" id="CAXKWB010002317">
    <property type="protein sequence ID" value="CAL4066599.1"/>
    <property type="molecule type" value="Genomic_DNA"/>
</dbReference>
<proteinExistence type="predicted"/>
<feature type="chain" id="PRO_5043729921" description="ShKT domain-containing protein" evidence="4">
    <location>
        <begin position="18"/>
        <end position="266"/>
    </location>
</feature>
<evidence type="ECO:0000256" key="3">
    <source>
        <dbReference type="SAM" id="Phobius"/>
    </source>
</evidence>
<evidence type="ECO:0000313" key="7">
    <source>
        <dbReference type="Proteomes" id="UP001497623"/>
    </source>
</evidence>
<comment type="caution">
    <text evidence="6">The sequence shown here is derived from an EMBL/GenBank/DDBJ whole genome shotgun (WGS) entry which is preliminary data.</text>
</comment>
<feature type="disulfide bond" evidence="1">
    <location>
        <begin position="76"/>
        <end position="89"/>
    </location>
</feature>
<reference evidence="6 7" key="1">
    <citation type="submission" date="2024-05" db="EMBL/GenBank/DDBJ databases">
        <authorList>
            <person name="Wallberg A."/>
        </authorList>
    </citation>
    <scope>NUCLEOTIDE SEQUENCE [LARGE SCALE GENOMIC DNA]</scope>
</reference>
<evidence type="ECO:0000256" key="2">
    <source>
        <dbReference type="SAM" id="MobiDB-lite"/>
    </source>
</evidence>
<protein>
    <recommendedName>
        <fullName evidence="5">ShKT domain-containing protein</fullName>
    </recommendedName>
</protein>
<dbReference type="SMART" id="SM00254">
    <property type="entry name" value="ShKT"/>
    <property type="match status" value="2"/>
</dbReference>
<sequence>MKLILVISSIFISSIASKDACSDISPNCAINEFQCHNNAVVQGRCRKTCGLCDSSTELACRDHNPSCSFWKDSNLCSNKNVLKKCPKSCEACPESSYVNVPIYNACDRIQCGENAFCRGGGCLCKSGYTGNANKECTMPSLETSDESEIEDQQDEMIHDEIRGKTLIDTISETEREEIIKIIKNEDSDEDDSDEDDSGEDDTEDQNLSQPLSLGQDTLIFLYVMGGLIFFITILALGRCCYEAVSSCPKRRPKAQDVERLSILSKY</sequence>
<feature type="domain" description="ShKT" evidence="5">
    <location>
        <begin position="21"/>
        <end position="52"/>
    </location>
</feature>
<keyword evidence="1" id="KW-1015">Disulfide bond</keyword>
<feature type="signal peptide" evidence="4">
    <location>
        <begin position="1"/>
        <end position="17"/>
    </location>
</feature>
<evidence type="ECO:0000256" key="1">
    <source>
        <dbReference type="PROSITE-ProRule" id="PRU01005"/>
    </source>
</evidence>
<dbReference type="Pfam" id="PF01549">
    <property type="entry name" value="ShK"/>
    <property type="match status" value="2"/>
</dbReference>
<name>A0AAV2Q0D7_MEGNR</name>
<keyword evidence="3" id="KW-0812">Transmembrane</keyword>
<feature type="domain" description="ShKT" evidence="5">
    <location>
        <begin position="60"/>
        <end position="92"/>
    </location>
</feature>
<keyword evidence="3" id="KW-1133">Transmembrane helix</keyword>
<accession>A0AAV2Q0D7</accession>
<dbReference type="PROSITE" id="PS51670">
    <property type="entry name" value="SHKT"/>
    <property type="match status" value="2"/>
</dbReference>
<keyword evidence="7" id="KW-1185">Reference proteome</keyword>
<dbReference type="InterPro" id="IPR003582">
    <property type="entry name" value="ShKT_dom"/>
</dbReference>
<dbReference type="AlphaFoldDB" id="A0AAV2Q0D7"/>
<feature type="transmembrane region" description="Helical" evidence="3">
    <location>
        <begin position="219"/>
        <end position="241"/>
    </location>
</feature>
<feature type="region of interest" description="Disordered" evidence="2">
    <location>
        <begin position="183"/>
        <end position="209"/>
    </location>
</feature>
<evidence type="ECO:0000313" key="6">
    <source>
        <dbReference type="EMBL" id="CAL4066599.1"/>
    </source>
</evidence>